<gene>
    <name evidence="6" type="ORF">PHY01_28120</name>
</gene>
<dbReference type="InterPro" id="IPR002698">
    <property type="entry name" value="FTHF_cligase"/>
</dbReference>
<dbReference type="Proteomes" id="UP000320338">
    <property type="component" value="Unassembled WGS sequence"/>
</dbReference>
<organism evidence="6 7">
    <name type="scientific">Pseudonocardia hydrocarbonoxydans</name>
    <dbReference type="NCBI Taxonomy" id="76726"/>
    <lineage>
        <taxon>Bacteria</taxon>
        <taxon>Bacillati</taxon>
        <taxon>Actinomycetota</taxon>
        <taxon>Actinomycetes</taxon>
        <taxon>Pseudonocardiales</taxon>
        <taxon>Pseudonocardiaceae</taxon>
        <taxon>Pseudonocardia</taxon>
    </lineage>
</organism>
<keyword evidence="7" id="KW-1185">Reference proteome</keyword>
<comment type="similarity">
    <text evidence="1 5">Belongs to the 5-formyltetrahydrofolate cyclo-ligase family.</text>
</comment>
<dbReference type="EC" id="6.3.3.2" evidence="5"/>
<evidence type="ECO:0000313" key="6">
    <source>
        <dbReference type="EMBL" id="GEC20529.1"/>
    </source>
</evidence>
<feature type="binding site" evidence="4">
    <location>
        <position position="63"/>
    </location>
    <ligand>
        <name>substrate</name>
    </ligand>
</feature>
<dbReference type="InterPro" id="IPR024185">
    <property type="entry name" value="FTHF_cligase-like_sf"/>
</dbReference>
<dbReference type="PANTHER" id="PTHR23407:SF1">
    <property type="entry name" value="5-FORMYLTETRAHYDROFOLATE CYCLO-LIGASE"/>
    <property type="match status" value="1"/>
</dbReference>
<dbReference type="GO" id="GO:0035999">
    <property type="term" value="P:tetrahydrofolate interconversion"/>
    <property type="evidence" value="ECO:0007669"/>
    <property type="project" value="TreeGrafter"/>
</dbReference>
<keyword evidence="2 4" id="KW-0547">Nucleotide-binding</keyword>
<reference evidence="6 7" key="1">
    <citation type="submission" date="2019-06" db="EMBL/GenBank/DDBJ databases">
        <title>Whole genome shotgun sequence of Pseudonocardia hydrocarbonoxydans NBRC 14498.</title>
        <authorList>
            <person name="Hosoyama A."/>
            <person name="Uohara A."/>
            <person name="Ohji S."/>
            <person name="Ichikawa N."/>
        </authorList>
    </citation>
    <scope>NUCLEOTIDE SEQUENCE [LARGE SCALE GENOMIC DNA]</scope>
    <source>
        <strain evidence="6 7">NBRC 14498</strain>
    </source>
</reference>
<feature type="binding site" evidence="4">
    <location>
        <begin position="13"/>
        <end position="17"/>
    </location>
    <ligand>
        <name>ATP</name>
        <dbReference type="ChEBI" id="CHEBI:30616"/>
    </ligand>
</feature>
<proteinExistence type="inferred from homology"/>
<evidence type="ECO:0000256" key="4">
    <source>
        <dbReference type="PIRSR" id="PIRSR006806-1"/>
    </source>
</evidence>
<dbReference type="OrthoDB" id="3242798at2"/>
<dbReference type="PIRSF" id="PIRSF006806">
    <property type="entry name" value="FTHF_cligase"/>
    <property type="match status" value="1"/>
</dbReference>
<dbReference type="GO" id="GO:0030272">
    <property type="term" value="F:5-formyltetrahydrofolate cyclo-ligase activity"/>
    <property type="evidence" value="ECO:0007669"/>
    <property type="project" value="UniProtKB-EC"/>
</dbReference>
<keyword evidence="5" id="KW-0479">Metal-binding</keyword>
<protein>
    <recommendedName>
        <fullName evidence="5">5-formyltetrahydrofolate cyclo-ligase</fullName>
        <ecNumber evidence="5">6.3.3.2</ecNumber>
    </recommendedName>
</protein>
<evidence type="ECO:0000256" key="1">
    <source>
        <dbReference type="ARBA" id="ARBA00010638"/>
    </source>
</evidence>
<name>A0A4Y3WRW5_9PSEU</name>
<keyword evidence="3 4" id="KW-0067">ATP-binding</keyword>
<evidence type="ECO:0000256" key="5">
    <source>
        <dbReference type="RuleBase" id="RU361279"/>
    </source>
</evidence>
<dbReference type="GO" id="GO:0046872">
    <property type="term" value="F:metal ion binding"/>
    <property type="evidence" value="ECO:0007669"/>
    <property type="project" value="UniProtKB-KW"/>
</dbReference>
<keyword evidence="5" id="KW-0460">Magnesium</keyword>
<comment type="catalytic activity">
    <reaction evidence="5">
        <text>(6S)-5-formyl-5,6,7,8-tetrahydrofolate + ATP = (6R)-5,10-methenyltetrahydrofolate + ADP + phosphate</text>
        <dbReference type="Rhea" id="RHEA:10488"/>
        <dbReference type="ChEBI" id="CHEBI:30616"/>
        <dbReference type="ChEBI" id="CHEBI:43474"/>
        <dbReference type="ChEBI" id="CHEBI:57455"/>
        <dbReference type="ChEBI" id="CHEBI:57457"/>
        <dbReference type="ChEBI" id="CHEBI:456216"/>
        <dbReference type="EC" id="6.3.3.2"/>
    </reaction>
</comment>
<dbReference type="GO" id="GO:0009396">
    <property type="term" value="P:folic acid-containing compound biosynthetic process"/>
    <property type="evidence" value="ECO:0007669"/>
    <property type="project" value="TreeGrafter"/>
</dbReference>
<evidence type="ECO:0000256" key="3">
    <source>
        <dbReference type="ARBA" id="ARBA00022840"/>
    </source>
</evidence>
<accession>A0A4Y3WRW5</accession>
<dbReference type="RefSeq" id="WP_141279075.1">
    <property type="nucleotide sequence ID" value="NZ_BAAARZ010000003.1"/>
</dbReference>
<sequence length="202" mass="21173">MTARSDDHRRFTKQAWRDRILDSRRALDPGARAARAADLTRHALALAASTGGPVCAYLPVGTEPWSPEGVEQLRATGHEVLLPVVPDAPGPLDWASYTGPGSLAPGPIGLREPSGPRRGPGAVTAARLLLVPALAADRDGARLGRGRGYYDRTLPLVTAGVPIVVVLDDDELVDALPAEPYDHPVSAALLPRAGLTPLGKNG</sequence>
<dbReference type="InterPro" id="IPR037171">
    <property type="entry name" value="NagB/RpiA_transferase-like"/>
</dbReference>
<dbReference type="SUPFAM" id="SSF100950">
    <property type="entry name" value="NagB/RpiA/CoA transferase-like"/>
    <property type="match status" value="1"/>
</dbReference>
<feature type="binding site" evidence="4">
    <location>
        <position position="58"/>
    </location>
    <ligand>
        <name>substrate</name>
    </ligand>
</feature>
<dbReference type="Pfam" id="PF01812">
    <property type="entry name" value="5-FTHF_cyc-lig"/>
    <property type="match status" value="1"/>
</dbReference>
<comment type="cofactor">
    <cofactor evidence="5">
        <name>Mg(2+)</name>
        <dbReference type="ChEBI" id="CHEBI:18420"/>
    </cofactor>
</comment>
<dbReference type="Gene3D" id="3.40.50.10420">
    <property type="entry name" value="NagB/RpiA/CoA transferase-like"/>
    <property type="match status" value="1"/>
</dbReference>
<dbReference type="NCBIfam" id="TIGR02727">
    <property type="entry name" value="MTHFS_bact"/>
    <property type="match status" value="1"/>
</dbReference>
<evidence type="ECO:0000313" key="7">
    <source>
        <dbReference type="Proteomes" id="UP000320338"/>
    </source>
</evidence>
<dbReference type="AlphaFoldDB" id="A0A4Y3WRW5"/>
<dbReference type="EMBL" id="BJNG01000020">
    <property type="protein sequence ID" value="GEC20529.1"/>
    <property type="molecule type" value="Genomic_DNA"/>
</dbReference>
<dbReference type="GO" id="GO:0005524">
    <property type="term" value="F:ATP binding"/>
    <property type="evidence" value="ECO:0007669"/>
    <property type="project" value="UniProtKB-KW"/>
</dbReference>
<dbReference type="PANTHER" id="PTHR23407">
    <property type="entry name" value="ATPASE INHIBITOR/5-FORMYLTETRAHYDROFOLATE CYCLO-LIGASE"/>
    <property type="match status" value="1"/>
</dbReference>
<keyword evidence="6" id="KW-0436">Ligase</keyword>
<evidence type="ECO:0000256" key="2">
    <source>
        <dbReference type="ARBA" id="ARBA00022741"/>
    </source>
</evidence>
<feature type="binding site" evidence="4">
    <location>
        <begin position="142"/>
        <end position="150"/>
    </location>
    <ligand>
        <name>ATP</name>
        <dbReference type="ChEBI" id="CHEBI:30616"/>
    </ligand>
</feature>
<comment type="caution">
    <text evidence="6">The sequence shown here is derived from an EMBL/GenBank/DDBJ whole genome shotgun (WGS) entry which is preliminary data.</text>
</comment>